<dbReference type="SMART" id="SM00728">
    <property type="entry name" value="ChW"/>
    <property type="match status" value="6"/>
</dbReference>
<accession>A0A6C2C2V2</accession>
<keyword evidence="2" id="KW-0378">Hydrolase</keyword>
<feature type="compositionally biased region" description="Low complexity" evidence="4">
    <location>
        <begin position="7"/>
        <end position="22"/>
    </location>
</feature>
<dbReference type="Pfam" id="PF01183">
    <property type="entry name" value="Glyco_hydro_25"/>
    <property type="match status" value="1"/>
</dbReference>
<evidence type="ECO:0000313" key="6">
    <source>
        <dbReference type="Proteomes" id="UP000371977"/>
    </source>
</evidence>
<protein>
    <submittedName>
        <fullName evidence="5">Lysozyme</fullName>
    </submittedName>
</protein>
<dbReference type="GO" id="GO:0009253">
    <property type="term" value="P:peptidoglycan catabolic process"/>
    <property type="evidence" value="ECO:0007669"/>
    <property type="project" value="InterPro"/>
</dbReference>
<dbReference type="Pfam" id="PF07538">
    <property type="entry name" value="ChW"/>
    <property type="match status" value="6"/>
</dbReference>
<dbReference type="SUPFAM" id="SSF51445">
    <property type="entry name" value="(Trans)glycosidases"/>
    <property type="match status" value="1"/>
</dbReference>
<comment type="similarity">
    <text evidence="1">Belongs to the glycosyl hydrolase 25 family.</text>
</comment>
<dbReference type="InterPro" id="IPR018077">
    <property type="entry name" value="Glyco_hydro_fam25_subgr"/>
</dbReference>
<name>A0A6C2C2V2_9LACO</name>
<keyword evidence="3" id="KW-0326">Glycosidase</keyword>
<sequence>MGNTIEASGTTSSSSSSSSATTSRFTRSVFAAATVNAPSDLSSDDSSLPNRDAVDISSYQSWMTQGDFNSLKSSGVKTIVIKLTEGTSYKNPYAAQFISYAKNAGLNIAAYHYATFGTTYTSQTDADNAAVAEANYFANTAKELGLPSSTVMIEDAEEGGLPYWDWTEASLKFSAQLRSNGFTSPKYYTSKSWATDGYQMEPSKLGAKNIWVAQYLYGKPSASNLQNTSYGAWQYSSQMYFTNISQSKPVDVSVDYSNFFTSENSNPYEPDQKTGPSVNYQAQVQNDGWQPYVYDGETAGTTGRSLRMEALKVNVTPPAGMDGGVQYSAQVQNIGWQSSVSNGETAGTVGQSLEMEAVKFNLTGTMADNYDIYYRVQVRNYGWLDWAKNGEIAGTVGMGYRMEAVQIVLVPKGGAAPGGTSVTYLDGAPTVAYTAHVQNIGWQSAVMNGATAGTIDQSLRMEALKANLSGIPANLTGGITYGAHVQNIGWQSDVSDGSVIGTTGQGLQIEALKFGLTGQLAQYYDIYYRSQIQNEGWLGWTNNLQSSGSQGKGLRLEAVQVVIVPKGTGAPGNTANSFVQN</sequence>
<dbReference type="InterPro" id="IPR006637">
    <property type="entry name" value="ChW"/>
</dbReference>
<proteinExistence type="inferred from homology"/>
<dbReference type="PANTHER" id="PTHR34135">
    <property type="entry name" value="LYSOZYME"/>
    <property type="match status" value="1"/>
</dbReference>
<gene>
    <name evidence="5" type="ORF">ESZ50_09955</name>
</gene>
<dbReference type="GO" id="GO:0016998">
    <property type="term" value="P:cell wall macromolecule catabolic process"/>
    <property type="evidence" value="ECO:0007669"/>
    <property type="project" value="InterPro"/>
</dbReference>
<evidence type="ECO:0000256" key="3">
    <source>
        <dbReference type="ARBA" id="ARBA00023295"/>
    </source>
</evidence>
<dbReference type="GO" id="GO:0016052">
    <property type="term" value="P:carbohydrate catabolic process"/>
    <property type="evidence" value="ECO:0007669"/>
    <property type="project" value="TreeGrafter"/>
</dbReference>
<dbReference type="SMART" id="SM00641">
    <property type="entry name" value="Glyco_25"/>
    <property type="match status" value="1"/>
</dbReference>
<evidence type="ECO:0000313" key="5">
    <source>
        <dbReference type="EMBL" id="TYC48122.1"/>
    </source>
</evidence>
<dbReference type="PANTHER" id="PTHR34135:SF2">
    <property type="entry name" value="LYSOZYME"/>
    <property type="match status" value="1"/>
</dbReference>
<dbReference type="EMBL" id="SDGZ01000024">
    <property type="protein sequence ID" value="TYC48122.1"/>
    <property type="molecule type" value="Genomic_DNA"/>
</dbReference>
<dbReference type="InterPro" id="IPR017853">
    <property type="entry name" value="GH"/>
</dbReference>
<comment type="caution">
    <text evidence="5">The sequence shown here is derived from an EMBL/GenBank/DDBJ whole genome shotgun (WGS) entry which is preliminary data.</text>
</comment>
<evidence type="ECO:0000256" key="4">
    <source>
        <dbReference type="SAM" id="MobiDB-lite"/>
    </source>
</evidence>
<evidence type="ECO:0000256" key="2">
    <source>
        <dbReference type="ARBA" id="ARBA00022801"/>
    </source>
</evidence>
<dbReference type="Gene3D" id="3.20.20.80">
    <property type="entry name" value="Glycosidases"/>
    <property type="match status" value="1"/>
</dbReference>
<reference evidence="5 6" key="1">
    <citation type="submission" date="2019-01" db="EMBL/GenBank/DDBJ databases">
        <title>Weissella sp. nov., a novel lactic acid bacterium isolated from animal feces.</title>
        <authorList>
            <person name="Wang L.-T."/>
        </authorList>
    </citation>
    <scope>NUCLEOTIDE SEQUENCE [LARGE SCALE GENOMIC DNA]</scope>
    <source>
        <strain evidence="5 6">8H-2</strain>
    </source>
</reference>
<organism evidence="5 6">
    <name type="scientific">Weissella muntiaci</name>
    <dbReference type="NCBI Taxonomy" id="2508881"/>
    <lineage>
        <taxon>Bacteria</taxon>
        <taxon>Bacillati</taxon>
        <taxon>Bacillota</taxon>
        <taxon>Bacilli</taxon>
        <taxon>Lactobacillales</taxon>
        <taxon>Lactobacillaceae</taxon>
        <taxon>Weissella</taxon>
    </lineage>
</organism>
<dbReference type="Proteomes" id="UP000371977">
    <property type="component" value="Unassembled WGS sequence"/>
</dbReference>
<dbReference type="PROSITE" id="PS51904">
    <property type="entry name" value="GLYCOSYL_HYDROL_F25_2"/>
    <property type="match status" value="1"/>
</dbReference>
<feature type="region of interest" description="Disordered" evidence="4">
    <location>
        <begin position="1"/>
        <end position="22"/>
    </location>
</feature>
<keyword evidence="6" id="KW-1185">Reference proteome</keyword>
<dbReference type="AlphaFoldDB" id="A0A6C2C2V2"/>
<dbReference type="OrthoDB" id="2173042at2"/>
<dbReference type="InterPro" id="IPR002053">
    <property type="entry name" value="Glyco_hydro_25"/>
</dbReference>
<evidence type="ECO:0000256" key="1">
    <source>
        <dbReference type="ARBA" id="ARBA00010646"/>
    </source>
</evidence>
<dbReference type="GO" id="GO:0003796">
    <property type="term" value="F:lysozyme activity"/>
    <property type="evidence" value="ECO:0007669"/>
    <property type="project" value="InterPro"/>
</dbReference>